<evidence type="ECO:0000313" key="3">
    <source>
        <dbReference type="Proteomes" id="UP000765509"/>
    </source>
</evidence>
<evidence type="ECO:0000313" key="2">
    <source>
        <dbReference type="EMBL" id="MBW0554311.1"/>
    </source>
</evidence>
<reference evidence="2" key="1">
    <citation type="submission" date="2021-03" db="EMBL/GenBank/DDBJ databases">
        <title>Draft genome sequence of rust myrtle Austropuccinia psidii MF-1, a brazilian biotype.</title>
        <authorList>
            <person name="Quecine M.C."/>
            <person name="Pachon D.M.R."/>
            <person name="Bonatelli M.L."/>
            <person name="Correr F.H."/>
            <person name="Franceschini L.M."/>
            <person name="Leite T.F."/>
            <person name="Margarido G.R.A."/>
            <person name="Almeida C.A."/>
            <person name="Ferrarezi J.A."/>
            <person name="Labate C.A."/>
        </authorList>
    </citation>
    <scope>NUCLEOTIDE SEQUENCE</scope>
    <source>
        <strain evidence="2">MF-1</strain>
    </source>
</reference>
<organism evidence="2 3">
    <name type="scientific">Austropuccinia psidii MF-1</name>
    <dbReference type="NCBI Taxonomy" id="1389203"/>
    <lineage>
        <taxon>Eukaryota</taxon>
        <taxon>Fungi</taxon>
        <taxon>Dikarya</taxon>
        <taxon>Basidiomycota</taxon>
        <taxon>Pucciniomycotina</taxon>
        <taxon>Pucciniomycetes</taxon>
        <taxon>Pucciniales</taxon>
        <taxon>Sphaerophragmiaceae</taxon>
        <taxon>Austropuccinia</taxon>
    </lineage>
</organism>
<gene>
    <name evidence="2" type="ORF">O181_094026</name>
</gene>
<comment type="caution">
    <text evidence="2">The sequence shown here is derived from an EMBL/GenBank/DDBJ whole genome shotgun (WGS) entry which is preliminary data.</text>
</comment>
<dbReference type="Proteomes" id="UP000765509">
    <property type="component" value="Unassembled WGS sequence"/>
</dbReference>
<sequence>MWRRTETCTGNRCIELCSTEGYINSLEDIVKRTKISRTLKTFDSKSPNKPFIKKDKSRDPLKPNTPSTNEERKFHKCGGIGHLANNYLKKAKINEFVETEYQNDK</sequence>
<accession>A0A9Q3J2M2</accession>
<name>A0A9Q3J2M2_9BASI</name>
<evidence type="ECO:0000256" key="1">
    <source>
        <dbReference type="SAM" id="MobiDB-lite"/>
    </source>
</evidence>
<keyword evidence="3" id="KW-1185">Reference proteome</keyword>
<dbReference type="AlphaFoldDB" id="A0A9Q3J2M2"/>
<protein>
    <submittedName>
        <fullName evidence="2">Uncharacterized protein</fullName>
    </submittedName>
</protein>
<feature type="region of interest" description="Disordered" evidence="1">
    <location>
        <begin position="39"/>
        <end position="74"/>
    </location>
</feature>
<feature type="compositionally biased region" description="Basic and acidic residues" evidence="1">
    <location>
        <begin position="52"/>
        <end position="61"/>
    </location>
</feature>
<dbReference type="EMBL" id="AVOT02060964">
    <property type="protein sequence ID" value="MBW0554311.1"/>
    <property type="molecule type" value="Genomic_DNA"/>
</dbReference>
<dbReference type="OrthoDB" id="2507294at2759"/>
<proteinExistence type="predicted"/>